<comment type="function">
    <text evidence="1">Involved in the biosynthesis of the siderophore enterobactin (enterochelin), which is a macrocyclic trimeric lactone of N-(2,3-dihydroxybenzoyl)-serine. The serine trilactone serves as a scaffolding for the three catechol functionalities that provide hexadentate coordination for the tightly ligated iron(2+) atoms. Plays an essential role in the assembly of the enterobactin by catalyzing the transfer of the 4'-phosphopantetheine (Ppant) moiety from coenzyme A to the apo-domains of both EntB (ArCP domain) and EntF (PCP domain) to yield their holo-forms which make them competent for the activation of 2,3-dihydroxybenzoate (DHB) and L-serine, respectively.</text>
</comment>
<evidence type="ECO:0000259" key="15">
    <source>
        <dbReference type="Pfam" id="PF17837"/>
    </source>
</evidence>
<keyword evidence="6 16" id="KW-0808">Transferase</keyword>
<dbReference type="GO" id="GO:0009239">
    <property type="term" value="P:enterobactin biosynthetic process"/>
    <property type="evidence" value="ECO:0007669"/>
    <property type="project" value="UniProtKB-UniPathway"/>
</dbReference>
<feature type="binding site" evidence="12">
    <location>
        <position position="36"/>
    </location>
    <ligand>
        <name>CoA</name>
        <dbReference type="ChEBI" id="CHEBI:57287"/>
    </ligand>
</feature>
<feature type="binding site" evidence="12">
    <location>
        <position position="143"/>
    </location>
    <ligand>
        <name>CoA</name>
        <dbReference type="ChEBI" id="CHEBI:57287"/>
    </ligand>
</feature>
<comment type="subunit">
    <text evidence="4">EntB, EntD, EntE, and EntF form a multienzyme complex called enterobactin synthase.</text>
</comment>
<comment type="catalytic activity">
    <reaction evidence="11">
        <text>apo-[peptidyl-carrier protein] + CoA = holo-[peptidyl-carrier protein] + adenosine 3',5'-bisphosphate + H(+)</text>
        <dbReference type="Rhea" id="RHEA:46228"/>
        <dbReference type="Rhea" id="RHEA-COMP:11479"/>
        <dbReference type="Rhea" id="RHEA-COMP:11480"/>
        <dbReference type="ChEBI" id="CHEBI:15378"/>
        <dbReference type="ChEBI" id="CHEBI:29999"/>
        <dbReference type="ChEBI" id="CHEBI:57287"/>
        <dbReference type="ChEBI" id="CHEBI:58343"/>
        <dbReference type="ChEBI" id="CHEBI:64479"/>
    </reaction>
</comment>
<evidence type="ECO:0000256" key="7">
    <source>
        <dbReference type="ARBA" id="ARBA00023191"/>
    </source>
</evidence>
<evidence type="ECO:0000256" key="3">
    <source>
        <dbReference type="ARBA" id="ARBA00008342"/>
    </source>
</evidence>
<keyword evidence="17" id="KW-1185">Reference proteome</keyword>
<protein>
    <recommendedName>
        <fullName evidence="5">Enterobactin synthase component D</fullName>
    </recommendedName>
    <alternativeName>
        <fullName evidence="8">4'-phosphopantetheinyl transferase EntD</fullName>
    </alternativeName>
    <alternativeName>
        <fullName evidence="9">Enterochelin synthase D</fullName>
    </alternativeName>
</protein>
<dbReference type="PANTHER" id="PTHR38096">
    <property type="entry name" value="ENTEROBACTIN SYNTHASE COMPONENT D"/>
    <property type="match status" value="1"/>
</dbReference>
<evidence type="ECO:0000256" key="11">
    <source>
        <dbReference type="ARBA" id="ARBA00049191"/>
    </source>
</evidence>
<dbReference type="AlphaFoldDB" id="A0A2S8S5I4"/>
<comment type="catalytic activity">
    <reaction evidence="10">
        <text>apo-[aryl-carrier protein] + CoA = holo-[aryl-carrier protein] + adenosine 3',5'-bisphosphate + H(+)</text>
        <dbReference type="Rhea" id="RHEA:48404"/>
        <dbReference type="Rhea" id="RHEA-COMP:15903"/>
        <dbReference type="Rhea" id="RHEA-COMP:17557"/>
        <dbReference type="ChEBI" id="CHEBI:15378"/>
        <dbReference type="ChEBI" id="CHEBI:29999"/>
        <dbReference type="ChEBI" id="CHEBI:57287"/>
        <dbReference type="ChEBI" id="CHEBI:58343"/>
        <dbReference type="ChEBI" id="CHEBI:64479"/>
    </reaction>
</comment>
<keyword evidence="13" id="KW-0479">Metal-binding</keyword>
<feature type="binding site" evidence="12">
    <location>
        <position position="44"/>
    </location>
    <ligand>
        <name>CoA</name>
        <dbReference type="ChEBI" id="CHEBI:57287"/>
    </ligand>
</feature>
<name>A0A2S8S5I4_9RHOB</name>
<feature type="binding site" evidence="12">
    <location>
        <begin position="83"/>
        <end position="84"/>
    </location>
    <ligand>
        <name>CoA</name>
        <dbReference type="ChEBI" id="CHEBI:57287"/>
    </ligand>
</feature>
<dbReference type="InterPro" id="IPR041354">
    <property type="entry name" value="4PPT_N"/>
</dbReference>
<evidence type="ECO:0000256" key="6">
    <source>
        <dbReference type="ARBA" id="ARBA00022679"/>
    </source>
</evidence>
<evidence type="ECO:0000313" key="16">
    <source>
        <dbReference type="EMBL" id="PQV56056.1"/>
    </source>
</evidence>
<comment type="pathway">
    <text evidence="2">Siderophore biosynthesis; enterobactin biosynthesis.</text>
</comment>
<feature type="binding site" evidence="12">
    <location>
        <position position="103"/>
    </location>
    <ligand>
        <name>CoA</name>
        <dbReference type="ChEBI" id="CHEBI:57287"/>
    </ligand>
</feature>
<evidence type="ECO:0000256" key="13">
    <source>
        <dbReference type="PIRSR" id="PIRSR603542-2"/>
    </source>
</evidence>
<evidence type="ECO:0000256" key="1">
    <source>
        <dbReference type="ARBA" id="ARBA00003937"/>
    </source>
</evidence>
<evidence type="ECO:0000256" key="4">
    <source>
        <dbReference type="ARBA" id="ARBA00011503"/>
    </source>
</evidence>
<evidence type="ECO:0000256" key="8">
    <source>
        <dbReference type="ARBA" id="ARBA00029894"/>
    </source>
</evidence>
<dbReference type="SUPFAM" id="SSF56214">
    <property type="entry name" value="4'-phosphopantetheinyl transferase"/>
    <property type="match status" value="1"/>
</dbReference>
<dbReference type="Pfam" id="PF01648">
    <property type="entry name" value="ACPS"/>
    <property type="match status" value="1"/>
</dbReference>
<dbReference type="RefSeq" id="WP_170076210.1">
    <property type="nucleotide sequence ID" value="NZ_PVEP01000006.1"/>
</dbReference>
<dbReference type="Proteomes" id="UP000238338">
    <property type="component" value="Unassembled WGS sequence"/>
</dbReference>
<feature type="domain" description="4'-phosphopantetheinyl transferase" evidence="14">
    <location>
        <begin position="100"/>
        <end position="152"/>
    </location>
</feature>
<dbReference type="InterPro" id="IPR008278">
    <property type="entry name" value="4-PPantetheinyl_Trfase_dom"/>
</dbReference>
<dbReference type="EMBL" id="PVEP01000006">
    <property type="protein sequence ID" value="PQV56056.1"/>
    <property type="molecule type" value="Genomic_DNA"/>
</dbReference>
<dbReference type="GO" id="GO:0000287">
    <property type="term" value="F:magnesium ion binding"/>
    <property type="evidence" value="ECO:0007669"/>
    <property type="project" value="InterPro"/>
</dbReference>
<dbReference type="GO" id="GO:0008897">
    <property type="term" value="F:holo-[acyl-carrier-protein] synthase activity"/>
    <property type="evidence" value="ECO:0007669"/>
    <property type="project" value="InterPro"/>
</dbReference>
<dbReference type="PRINTS" id="PR01399">
    <property type="entry name" value="ENTSNTHTASED"/>
</dbReference>
<feature type="binding site" evidence="13">
    <location>
        <position position="105"/>
    </location>
    <ligand>
        <name>Mg(2+)</name>
        <dbReference type="ChEBI" id="CHEBI:18420"/>
    </ligand>
</feature>
<comment type="cofactor">
    <cofactor evidence="13">
        <name>Mg(2+)</name>
        <dbReference type="ChEBI" id="CHEBI:18420"/>
    </cofactor>
</comment>
<evidence type="ECO:0000256" key="12">
    <source>
        <dbReference type="PIRSR" id="PIRSR603542-1"/>
    </source>
</evidence>
<reference evidence="16 17" key="1">
    <citation type="submission" date="2018-02" db="EMBL/GenBank/DDBJ databases">
        <title>Genomic Encyclopedia of Archaeal and Bacterial Type Strains, Phase II (KMG-II): from individual species to whole genera.</title>
        <authorList>
            <person name="Goeker M."/>
        </authorList>
    </citation>
    <scope>NUCLEOTIDE SEQUENCE [LARGE SCALE GENOMIC DNA]</scope>
    <source>
        <strain evidence="16 17">DSM 18921</strain>
    </source>
</reference>
<dbReference type="Pfam" id="PF17837">
    <property type="entry name" value="4PPT_N"/>
    <property type="match status" value="1"/>
</dbReference>
<evidence type="ECO:0000256" key="5">
    <source>
        <dbReference type="ARBA" id="ARBA00019087"/>
    </source>
</evidence>
<evidence type="ECO:0000256" key="2">
    <source>
        <dbReference type="ARBA" id="ARBA00004993"/>
    </source>
</evidence>
<gene>
    <name evidence="16" type="ORF">LX70_02941</name>
</gene>
<comment type="similarity">
    <text evidence="3">Belongs to the P-Pant transferase superfamily. EntD family.</text>
</comment>
<comment type="caution">
    <text evidence="16">The sequence shown here is derived from an EMBL/GenBank/DDBJ whole genome shotgun (WGS) entry which is preliminary data.</text>
</comment>
<sequence>MRDLHPLPAGALVPIRAAADCPPAYVGLVDAWGARRRDTFLAGRRAAHRALVRAGAGAAAELPIGRLESGAPLWPEGWTGAITHHGARAMAVAGPRPGRLGLDMEGLGRVGTAAAAARLCLSGPERARFATPADVIRAFSAKEAVFKALSDLADPAQRFWLPDIALTPGTEPGRIAWAALGRFGALRQWVCAGLVVSLCQM</sequence>
<feature type="binding site" evidence="13">
    <location>
        <position position="103"/>
    </location>
    <ligand>
        <name>Mg(2+)</name>
        <dbReference type="ChEBI" id="CHEBI:18420"/>
    </ligand>
</feature>
<dbReference type="PANTHER" id="PTHR38096:SF1">
    <property type="entry name" value="ENTEROBACTIN SYNTHASE COMPONENT D"/>
    <property type="match status" value="1"/>
</dbReference>
<organism evidence="16 17">
    <name type="scientific">Albidovulum denitrificans</name>
    <dbReference type="NCBI Taxonomy" id="404881"/>
    <lineage>
        <taxon>Bacteria</taxon>
        <taxon>Pseudomonadati</taxon>
        <taxon>Pseudomonadota</taxon>
        <taxon>Alphaproteobacteria</taxon>
        <taxon>Rhodobacterales</taxon>
        <taxon>Paracoccaceae</taxon>
        <taxon>Albidovulum</taxon>
    </lineage>
</organism>
<dbReference type="InterPro" id="IPR003542">
    <property type="entry name" value="Enbac_synth_compD-like"/>
</dbReference>
<dbReference type="GO" id="GO:0009366">
    <property type="term" value="C:enterobactin synthetase complex"/>
    <property type="evidence" value="ECO:0007669"/>
    <property type="project" value="InterPro"/>
</dbReference>
<evidence type="ECO:0000256" key="9">
    <source>
        <dbReference type="ARBA" id="ARBA00031996"/>
    </source>
</evidence>
<keyword evidence="7" id="KW-0259">Enterobactin biosynthesis</keyword>
<feature type="domain" description="4'-phosphopantetheinyl transferase N-terminal" evidence="15">
    <location>
        <begin position="33"/>
        <end position="93"/>
    </location>
</feature>
<evidence type="ECO:0000259" key="14">
    <source>
        <dbReference type="Pfam" id="PF01648"/>
    </source>
</evidence>
<dbReference type="UniPathway" id="UPA00017"/>
<keyword evidence="13" id="KW-0460">Magnesium</keyword>
<evidence type="ECO:0000313" key="17">
    <source>
        <dbReference type="Proteomes" id="UP000238338"/>
    </source>
</evidence>
<dbReference type="GO" id="GO:0005886">
    <property type="term" value="C:plasma membrane"/>
    <property type="evidence" value="ECO:0007669"/>
    <property type="project" value="TreeGrafter"/>
</dbReference>
<accession>A0A2S8S5I4</accession>
<feature type="binding site" evidence="12">
    <location>
        <position position="147"/>
    </location>
    <ligand>
        <name>CoA</name>
        <dbReference type="ChEBI" id="CHEBI:57287"/>
    </ligand>
</feature>
<dbReference type="InterPro" id="IPR037143">
    <property type="entry name" value="4-PPantetheinyl_Trfase_dom_sf"/>
</dbReference>
<proteinExistence type="inferred from homology"/>
<evidence type="ECO:0000256" key="10">
    <source>
        <dbReference type="ARBA" id="ARBA00049176"/>
    </source>
</evidence>